<evidence type="ECO:0000313" key="5">
    <source>
        <dbReference type="Proteomes" id="UP000199527"/>
    </source>
</evidence>
<feature type="region of interest" description="Disordered" evidence="2">
    <location>
        <begin position="383"/>
        <end position="405"/>
    </location>
</feature>
<accession>A0A1G8UWF5</accession>
<organism evidence="4 5">
    <name type="scientific">Ferrimonas sediminum</name>
    <dbReference type="NCBI Taxonomy" id="718193"/>
    <lineage>
        <taxon>Bacteria</taxon>
        <taxon>Pseudomonadati</taxon>
        <taxon>Pseudomonadota</taxon>
        <taxon>Gammaproteobacteria</taxon>
        <taxon>Alteromonadales</taxon>
        <taxon>Ferrimonadaceae</taxon>
        <taxon>Ferrimonas</taxon>
    </lineage>
</organism>
<keyword evidence="3" id="KW-0812">Transmembrane</keyword>
<evidence type="ECO:0000256" key="1">
    <source>
        <dbReference type="SAM" id="Coils"/>
    </source>
</evidence>
<keyword evidence="1" id="KW-0175">Coiled coil</keyword>
<feature type="transmembrane region" description="Helical" evidence="3">
    <location>
        <begin position="36"/>
        <end position="58"/>
    </location>
</feature>
<gene>
    <name evidence="4" type="ORF">SAMN04488540_11020</name>
</gene>
<keyword evidence="3" id="KW-1133">Transmembrane helix</keyword>
<dbReference type="OrthoDB" id="5149787at2"/>
<dbReference type="EMBL" id="FNEM01000010">
    <property type="protein sequence ID" value="SDJ58131.1"/>
    <property type="molecule type" value="Genomic_DNA"/>
</dbReference>
<dbReference type="SUPFAM" id="SSF58113">
    <property type="entry name" value="Apolipoprotein A-I"/>
    <property type="match status" value="2"/>
</dbReference>
<dbReference type="AlphaFoldDB" id="A0A1G8UWF5"/>
<reference evidence="5" key="1">
    <citation type="submission" date="2016-10" db="EMBL/GenBank/DDBJ databases">
        <authorList>
            <person name="Varghese N."/>
            <person name="Submissions S."/>
        </authorList>
    </citation>
    <scope>NUCLEOTIDE SEQUENCE [LARGE SCALE GENOMIC DNA]</scope>
    <source>
        <strain evidence="5">DSM 23317</strain>
    </source>
</reference>
<name>A0A1G8UWF5_9GAMM</name>
<evidence type="ECO:0000256" key="3">
    <source>
        <dbReference type="SAM" id="Phobius"/>
    </source>
</evidence>
<feature type="coiled-coil region" evidence="1">
    <location>
        <begin position="570"/>
        <end position="597"/>
    </location>
</feature>
<evidence type="ECO:0000313" key="4">
    <source>
        <dbReference type="EMBL" id="SDJ58131.1"/>
    </source>
</evidence>
<evidence type="ECO:0000256" key="2">
    <source>
        <dbReference type="SAM" id="MobiDB-lite"/>
    </source>
</evidence>
<protein>
    <submittedName>
        <fullName evidence="4">Uncharacterized protein</fullName>
    </submittedName>
</protein>
<keyword evidence="3" id="KW-0472">Membrane</keyword>
<dbReference type="NCBIfam" id="NF033915">
    <property type="entry name" value="antiphage_ZorA_2"/>
    <property type="match status" value="1"/>
</dbReference>
<sequence length="802" mass="88375">MQPAFDFSNLVPDFTSLNTMVANGQYLPNDTATLSAFFVLALLLVFGIGLCLSSWAYFKASRRIGFYHKTLLGDVSFDNLHERLHDINNMARESEAHRHLWREFTETLVEINDGDTSHYHNTYDAEHFFNTTSLSRGASESRIAVAVPGFLTAIGVLGTFVGLQMGLSSLDLAQNASVDELRASIGHMISGAAVAFTTSVWGVFLSLLFNFFEKKCDWHVRTKLLKLQTRVDQLFPRITPEYQLVKIANDGSESREALQGLADKIGDKMQLALDGVTESIQTGLEQSLENIMKPAIDKLVDVGTDTSSSALDNMLGQFMESMGKEGNRQRDAMDQASQQMLGTLEQLGTTLSAFMNRLEQQETESAQRQNQLGSTMATQIEQMAQHSNQHVAKLAERSEATQQAMTEQMQTIAENIGDKQAELGSTLTAQFQQLTNHSNSHVTQLAERTESAQQAMNEQMQTVAENIGNKQAELGNTLTTQFQQLTEHSNSHVTQLTERTEAAHKAMSTQVQSVVSGLSDQQAKNQQQFNQSVQQLAQSSNDSSEQIRAATSKAAKDLTDSVSNMVGDLRTAQTQQHAELQEQNKNLRDSTEALLAQVNTLLRQQVEAVSSLLNQGRTLQSGIEQSANANVQAATKTLTASEHMQKVSQDINVFGSSMRDAANGLSGTITQAVDATRDLASQNQLSAEKIESLRDDITTQHLRLGETRSAIDNTLSTADQIFADMREHQDDYLEGLQGNVEELITRLNGLLREYAKEVQTQTGERMDHWNKQTSAYTTQMTSAIEALAGAVDEIETKVQGVA</sequence>
<proteinExistence type="predicted"/>
<dbReference type="Proteomes" id="UP000199527">
    <property type="component" value="Unassembled WGS sequence"/>
</dbReference>
<keyword evidence="5" id="KW-1185">Reference proteome</keyword>
<dbReference type="RefSeq" id="WP_090365542.1">
    <property type="nucleotide sequence ID" value="NZ_FNEM01000010.1"/>
</dbReference>
<dbReference type="Gene3D" id="1.20.120.20">
    <property type="entry name" value="Apolipoprotein"/>
    <property type="match status" value="2"/>
</dbReference>
<feature type="transmembrane region" description="Helical" evidence="3">
    <location>
        <begin position="143"/>
        <end position="165"/>
    </location>
</feature>
<feature type="region of interest" description="Disordered" evidence="2">
    <location>
        <begin position="535"/>
        <end position="558"/>
    </location>
</feature>
<feature type="transmembrane region" description="Helical" evidence="3">
    <location>
        <begin position="185"/>
        <end position="212"/>
    </location>
</feature>